<name>A0A6A6TSC3_9PLEO</name>
<dbReference type="AlphaFoldDB" id="A0A6A6TSC3"/>
<dbReference type="GO" id="GO:0005737">
    <property type="term" value="C:cytoplasm"/>
    <property type="evidence" value="ECO:0007669"/>
    <property type="project" value="TreeGrafter"/>
</dbReference>
<sequence length="379" mass="42600">MASKVLRVGIIGCGEIAQVGHIPIFNFLSLKFRTTYLCDASRDALAHCARMVQGGSPKTTTDPKELCESPDVDVVLICNGDESHVICGILALENNKWCLIEKPLALCYRDINLLIEAEKKSKGKVFVGTMRRYAPAFLEAVDEVKKMGPILYARVRAIIGPNSNFVSQSTTYPQQFSDFTDEDKHIRAEREKDVVETVLRDEFGVAVNDDSIKMFRMLGSLNTHDLSAMREIIGMPKSVLGAYLGLPGIYSALFEYDGFCVTFESGINAVPTFDAHIEVYGQDKIVRVDYDTPYVKGLPVTMTIREKIKSREGQESFGFSERVVRRTYEDPYTLEMLEFYECVVNGRPIKTTAEDSVKEIDLWKMIMKAGEHNYKSQSS</sequence>
<evidence type="ECO:0000313" key="2">
    <source>
        <dbReference type="EMBL" id="KAF2661798.1"/>
    </source>
</evidence>
<dbReference type="OrthoDB" id="64915at2759"/>
<dbReference type="Proteomes" id="UP000799324">
    <property type="component" value="Unassembled WGS sequence"/>
</dbReference>
<dbReference type="Pfam" id="PF01408">
    <property type="entry name" value="GFO_IDH_MocA"/>
    <property type="match status" value="1"/>
</dbReference>
<proteinExistence type="predicted"/>
<dbReference type="Gene3D" id="3.40.50.720">
    <property type="entry name" value="NAD(P)-binding Rossmann-like Domain"/>
    <property type="match status" value="1"/>
</dbReference>
<dbReference type="GO" id="GO:0006740">
    <property type="term" value="P:NADPH regeneration"/>
    <property type="evidence" value="ECO:0007669"/>
    <property type="project" value="TreeGrafter"/>
</dbReference>
<keyword evidence="3" id="KW-1185">Reference proteome</keyword>
<dbReference type="SUPFAM" id="SSF55347">
    <property type="entry name" value="Glyceraldehyde-3-phosphate dehydrogenase-like, C-terminal domain"/>
    <property type="match status" value="1"/>
</dbReference>
<dbReference type="InterPro" id="IPR036291">
    <property type="entry name" value="NAD(P)-bd_dom_sf"/>
</dbReference>
<evidence type="ECO:0000259" key="1">
    <source>
        <dbReference type="Pfam" id="PF01408"/>
    </source>
</evidence>
<dbReference type="SUPFAM" id="SSF51735">
    <property type="entry name" value="NAD(P)-binding Rossmann-fold domains"/>
    <property type="match status" value="1"/>
</dbReference>
<protein>
    <submittedName>
        <fullName evidence="2">NAD(P)-binding protein</fullName>
    </submittedName>
</protein>
<dbReference type="EMBL" id="MU004292">
    <property type="protein sequence ID" value="KAF2661798.1"/>
    <property type="molecule type" value="Genomic_DNA"/>
</dbReference>
<evidence type="ECO:0000313" key="3">
    <source>
        <dbReference type="Proteomes" id="UP000799324"/>
    </source>
</evidence>
<dbReference type="PANTHER" id="PTHR42840:SF7">
    <property type="entry name" value="BINDING ROSSMANN FOLD OXIDOREDUCTASE, PUTATIVE (AFU_ORTHOLOGUE AFUA_4G10190)-RELATED"/>
    <property type="match status" value="1"/>
</dbReference>
<dbReference type="GO" id="GO:0016491">
    <property type="term" value="F:oxidoreductase activity"/>
    <property type="evidence" value="ECO:0007669"/>
    <property type="project" value="TreeGrafter"/>
</dbReference>
<dbReference type="Gene3D" id="3.30.360.10">
    <property type="entry name" value="Dihydrodipicolinate Reductase, domain 2"/>
    <property type="match status" value="1"/>
</dbReference>
<feature type="domain" description="Gfo/Idh/MocA-like oxidoreductase N-terminal" evidence="1">
    <location>
        <begin position="6"/>
        <end position="128"/>
    </location>
</feature>
<accession>A0A6A6TSC3</accession>
<reference evidence="2" key="1">
    <citation type="journal article" date="2020" name="Stud. Mycol.">
        <title>101 Dothideomycetes genomes: a test case for predicting lifestyles and emergence of pathogens.</title>
        <authorList>
            <person name="Haridas S."/>
            <person name="Albert R."/>
            <person name="Binder M."/>
            <person name="Bloem J."/>
            <person name="Labutti K."/>
            <person name="Salamov A."/>
            <person name="Andreopoulos B."/>
            <person name="Baker S."/>
            <person name="Barry K."/>
            <person name="Bills G."/>
            <person name="Bluhm B."/>
            <person name="Cannon C."/>
            <person name="Castanera R."/>
            <person name="Culley D."/>
            <person name="Daum C."/>
            <person name="Ezra D."/>
            <person name="Gonzalez J."/>
            <person name="Henrissat B."/>
            <person name="Kuo A."/>
            <person name="Liang C."/>
            <person name="Lipzen A."/>
            <person name="Lutzoni F."/>
            <person name="Magnuson J."/>
            <person name="Mondo S."/>
            <person name="Nolan M."/>
            <person name="Ohm R."/>
            <person name="Pangilinan J."/>
            <person name="Park H.-J."/>
            <person name="Ramirez L."/>
            <person name="Alfaro M."/>
            <person name="Sun H."/>
            <person name="Tritt A."/>
            <person name="Yoshinaga Y."/>
            <person name="Zwiers L.-H."/>
            <person name="Turgeon B."/>
            <person name="Goodwin S."/>
            <person name="Spatafora J."/>
            <person name="Crous P."/>
            <person name="Grigoriev I."/>
        </authorList>
    </citation>
    <scope>NUCLEOTIDE SEQUENCE</scope>
    <source>
        <strain evidence="2">CBS 122681</strain>
    </source>
</reference>
<organism evidence="2 3">
    <name type="scientific">Lophiostoma macrostomum CBS 122681</name>
    <dbReference type="NCBI Taxonomy" id="1314788"/>
    <lineage>
        <taxon>Eukaryota</taxon>
        <taxon>Fungi</taxon>
        <taxon>Dikarya</taxon>
        <taxon>Ascomycota</taxon>
        <taxon>Pezizomycotina</taxon>
        <taxon>Dothideomycetes</taxon>
        <taxon>Pleosporomycetidae</taxon>
        <taxon>Pleosporales</taxon>
        <taxon>Lophiostomataceae</taxon>
        <taxon>Lophiostoma</taxon>
    </lineage>
</organism>
<dbReference type="GO" id="GO:0000166">
    <property type="term" value="F:nucleotide binding"/>
    <property type="evidence" value="ECO:0007669"/>
    <property type="project" value="InterPro"/>
</dbReference>
<gene>
    <name evidence="2" type="ORF">K491DRAFT_618860</name>
</gene>
<dbReference type="InterPro" id="IPR000683">
    <property type="entry name" value="Gfo/Idh/MocA-like_OxRdtase_N"/>
</dbReference>
<dbReference type="PANTHER" id="PTHR42840">
    <property type="entry name" value="NAD(P)-BINDING ROSSMANN-FOLD SUPERFAMILY PROTEIN-RELATED"/>
    <property type="match status" value="1"/>
</dbReference>